<protein>
    <submittedName>
        <fullName evidence="1">Uncharacterized protein</fullName>
    </submittedName>
</protein>
<dbReference type="RefSeq" id="WP_198062809.1">
    <property type="nucleotide sequence ID" value="NZ_CP065856.1"/>
</dbReference>
<keyword evidence="2" id="KW-1185">Reference proteome</keyword>
<dbReference type="EMBL" id="CP065856">
    <property type="protein sequence ID" value="QPV64034.1"/>
    <property type="molecule type" value="Genomic_DNA"/>
</dbReference>
<gene>
    <name evidence="1" type="ORF">I7X12_05235</name>
</gene>
<evidence type="ECO:0000313" key="1">
    <source>
        <dbReference type="EMBL" id="QPV64034.1"/>
    </source>
</evidence>
<dbReference type="KEGG" id="hlt:I7X12_05235"/>
<reference evidence="1 2" key="1">
    <citation type="submission" date="2020-12" db="EMBL/GenBank/DDBJ databases">
        <title>Halosimplex halophilum sp. nov. and Halosimplex salinum sp. nov., two new members of the genus Halosimplex.</title>
        <authorList>
            <person name="Cui H.L."/>
        </authorList>
    </citation>
    <scope>NUCLEOTIDE SEQUENCE [LARGE SCALE GENOMIC DNA]</scope>
    <source>
        <strain evidence="1 2">YGH94</strain>
    </source>
</reference>
<dbReference type="OrthoDB" id="78091at2157"/>
<evidence type="ECO:0000313" key="2">
    <source>
        <dbReference type="Proteomes" id="UP000595001"/>
    </source>
</evidence>
<dbReference type="GeneID" id="60587874"/>
<dbReference type="AlphaFoldDB" id="A0A7T3KW49"/>
<proteinExistence type="predicted"/>
<sequence length="451" mass="51718">MNREALLNSLTQDILAYAMHGAFPEQAVARSIKPDALDQRFEDYELLLDLHFILQDEVLDFVRALPKRLRNVRTETETVARTRRGGVDGHVDWSATVKKRYTESPRDASLFVCTNRSEDYDISENVVLKHLLSVIHTTVVEAEEYLRGEYEWVTETWKGSEALIDELRRVVERNVHVRRIRSPEVYEPTEQMLTTAEGSRQAIYREAAELLRNRASLFAGDEDALHDLLDRTAITPDDDHALFELFVLFRFVATIEDIQDSDFQFKTIATGRQEIARLEGKKDIVLYHDNSAADRDLSFVSDVPDAEERLLSRTEKVQTVARNVANSYFTDRSFKNHTGRPDVIVMEVIDEDANRNEYLIAEVKNSRRTDTIREGIKETAEYLAFLRVNDEFVFGKSTSEEYFGTGWNGLLVTQDLDEKTASLDEQAGNEIKILQASELESRLGDVLENIV</sequence>
<organism evidence="1 2">
    <name type="scientific">Halosimplex litoreum</name>
    <dbReference type="NCBI Taxonomy" id="1198301"/>
    <lineage>
        <taxon>Archaea</taxon>
        <taxon>Methanobacteriati</taxon>
        <taxon>Methanobacteriota</taxon>
        <taxon>Stenosarchaea group</taxon>
        <taxon>Halobacteria</taxon>
        <taxon>Halobacteriales</taxon>
        <taxon>Haloarculaceae</taxon>
        <taxon>Halosimplex</taxon>
    </lineage>
</organism>
<dbReference type="Proteomes" id="UP000595001">
    <property type="component" value="Chromosome"/>
</dbReference>
<name>A0A7T3KW49_9EURY</name>
<accession>A0A7T3KW49</accession>